<sequence>MSSQEPPNHAHTIPGFDFLSKLSQHGATGLGGAAAALPGLPPMSHWIAPVFDPEELDKRIHDLRAVHFWLDQNTKALAATIQALELQKMTLLTLRGMNVSMQEMAESFVAKPAPAAEAATGAARTTAGWPQSAQSAQAEPAPAPAPAAKQAAKQAAAADAPAAPAQPGTTPPAVDPVQWWGALTEQFQTIANEALRDMSAHASRATEHMAHSVQASTEAMASAQSAAAAAPAEAAATPRASAPPQSARAKPRKRPPPAPRAARASS</sequence>
<accession>A0A060P0C5</accession>
<dbReference type="AlphaFoldDB" id="A0A060P0C5"/>
<dbReference type="STRING" id="1458426.SMCB_2366"/>
<dbReference type="OrthoDB" id="8566581at2"/>
<organism evidence="2 3">
    <name type="scientific">Serpentinimonas maccroryi</name>
    <dbReference type="NCBI Taxonomy" id="1458426"/>
    <lineage>
        <taxon>Bacteria</taxon>
        <taxon>Pseudomonadati</taxon>
        <taxon>Pseudomonadota</taxon>
        <taxon>Betaproteobacteria</taxon>
        <taxon>Burkholderiales</taxon>
        <taxon>Comamonadaceae</taxon>
        <taxon>Serpentinimonas</taxon>
    </lineage>
</organism>
<feature type="region of interest" description="Disordered" evidence="1">
    <location>
        <begin position="200"/>
        <end position="266"/>
    </location>
</feature>
<gene>
    <name evidence="2" type="ORF">SMCB_2366</name>
</gene>
<evidence type="ECO:0000256" key="1">
    <source>
        <dbReference type="SAM" id="MobiDB-lite"/>
    </source>
</evidence>
<evidence type="ECO:0000313" key="3">
    <source>
        <dbReference type="Proteomes" id="UP000066014"/>
    </source>
</evidence>
<dbReference type="KEGG" id="cbab:SMCB_2366"/>
<feature type="compositionally biased region" description="Low complexity" evidence="1">
    <location>
        <begin position="119"/>
        <end position="168"/>
    </location>
</feature>
<protein>
    <recommendedName>
        <fullName evidence="4">Alginate regulatory protein AlgP</fullName>
    </recommendedName>
</protein>
<dbReference type="InterPro" id="IPR050026">
    <property type="entry name" value="PHA_gran_PhaM_N"/>
</dbReference>
<name>A0A060P0C5_9BURK</name>
<feature type="region of interest" description="Disordered" evidence="1">
    <location>
        <begin position="119"/>
        <end position="176"/>
    </location>
</feature>
<reference evidence="2 3" key="1">
    <citation type="journal article" date="2014" name="Nat. Commun.">
        <title>Physiological and genomic features of highly alkaliphilic hydrogen-utilizing Betaproteobacteria from a continental serpentinizing site.</title>
        <authorList>
            <person name="Suzuki S."/>
            <person name="Kuenen J.G."/>
            <person name="Schipper K."/>
            <person name="van der Velde S."/>
            <person name="Ishii S."/>
            <person name="Wu A."/>
            <person name="Sorokin D.Y."/>
            <person name="Tenney A."/>
            <person name="Meng X.Y."/>
            <person name="Morrill P.L."/>
            <person name="Kamagata Y."/>
            <person name="Muyzer G."/>
            <person name="Nealson K.H."/>
        </authorList>
    </citation>
    <scope>NUCLEOTIDE SEQUENCE [LARGE SCALE GENOMIC DNA]</scope>
    <source>
        <strain evidence="2 3">B1</strain>
    </source>
</reference>
<feature type="compositionally biased region" description="Low complexity" evidence="1">
    <location>
        <begin position="215"/>
        <end position="248"/>
    </location>
</feature>
<dbReference type="EMBL" id="AP014569">
    <property type="protein sequence ID" value="BAO84594.1"/>
    <property type="molecule type" value="Genomic_DNA"/>
</dbReference>
<dbReference type="Proteomes" id="UP000066014">
    <property type="component" value="Chromosome"/>
</dbReference>
<dbReference type="NCBIfam" id="NF043076">
    <property type="entry name" value="PHA_gran_PhaM"/>
    <property type="match status" value="1"/>
</dbReference>
<feature type="compositionally biased region" description="Basic and acidic residues" evidence="1">
    <location>
        <begin position="200"/>
        <end position="210"/>
    </location>
</feature>
<evidence type="ECO:0008006" key="4">
    <source>
        <dbReference type="Google" id="ProtNLM"/>
    </source>
</evidence>
<proteinExistence type="predicted"/>
<keyword evidence="3" id="KW-1185">Reference proteome</keyword>
<dbReference type="RefSeq" id="WP_045537221.1">
    <property type="nucleotide sequence ID" value="NZ_AP014569.1"/>
</dbReference>
<evidence type="ECO:0000313" key="2">
    <source>
        <dbReference type="EMBL" id="BAO84594.1"/>
    </source>
</evidence>
<dbReference type="HOGENOM" id="CLU_072495_1_0_4"/>